<reference evidence="1" key="1">
    <citation type="submission" date="2018-02" db="EMBL/GenBank/DDBJ databases">
        <title>Rhizophora mucronata_Transcriptome.</title>
        <authorList>
            <person name="Meera S.P."/>
            <person name="Sreeshan A."/>
            <person name="Augustine A."/>
        </authorList>
    </citation>
    <scope>NUCLEOTIDE SEQUENCE</scope>
    <source>
        <tissue evidence="1">Leaf</tissue>
    </source>
</reference>
<dbReference type="AlphaFoldDB" id="A0A2P2M3X1"/>
<sequence length="28" mass="3432">MPRSNWSTPRQKPRVPSNLLLWDIFHRV</sequence>
<dbReference type="EMBL" id="GGEC01044420">
    <property type="protein sequence ID" value="MBX24904.1"/>
    <property type="molecule type" value="Transcribed_RNA"/>
</dbReference>
<name>A0A2P2M3X1_RHIMU</name>
<accession>A0A2P2M3X1</accession>
<evidence type="ECO:0000313" key="1">
    <source>
        <dbReference type="EMBL" id="MBX24904.1"/>
    </source>
</evidence>
<protein>
    <submittedName>
        <fullName evidence="1">Uncharacterized protein</fullName>
    </submittedName>
</protein>
<organism evidence="1">
    <name type="scientific">Rhizophora mucronata</name>
    <name type="common">Asiatic mangrove</name>
    <dbReference type="NCBI Taxonomy" id="61149"/>
    <lineage>
        <taxon>Eukaryota</taxon>
        <taxon>Viridiplantae</taxon>
        <taxon>Streptophyta</taxon>
        <taxon>Embryophyta</taxon>
        <taxon>Tracheophyta</taxon>
        <taxon>Spermatophyta</taxon>
        <taxon>Magnoliopsida</taxon>
        <taxon>eudicotyledons</taxon>
        <taxon>Gunneridae</taxon>
        <taxon>Pentapetalae</taxon>
        <taxon>rosids</taxon>
        <taxon>fabids</taxon>
        <taxon>Malpighiales</taxon>
        <taxon>Rhizophoraceae</taxon>
        <taxon>Rhizophora</taxon>
    </lineage>
</organism>
<proteinExistence type="predicted"/>